<dbReference type="InterPro" id="IPR002347">
    <property type="entry name" value="SDR_fam"/>
</dbReference>
<gene>
    <name evidence="4" type="ORF">TASIC1_0014012400</name>
</gene>
<dbReference type="Proteomes" id="UP000517252">
    <property type="component" value="Unassembled WGS sequence"/>
</dbReference>
<proteinExistence type="inferred from homology"/>
<evidence type="ECO:0000256" key="2">
    <source>
        <dbReference type="ARBA" id="ARBA00023002"/>
    </source>
</evidence>
<dbReference type="Gene3D" id="3.40.50.720">
    <property type="entry name" value="NAD(P)-binding Rossmann-like Domain"/>
    <property type="match status" value="1"/>
</dbReference>
<keyword evidence="2" id="KW-0560">Oxidoreductase</keyword>
<dbReference type="EMBL" id="BLZH01000014">
    <property type="protein sequence ID" value="GFP59702.1"/>
    <property type="molecule type" value="Genomic_DNA"/>
</dbReference>
<dbReference type="SUPFAM" id="SSF51735">
    <property type="entry name" value="NAD(P)-binding Rossmann-fold domains"/>
    <property type="match status" value="1"/>
</dbReference>
<comment type="caution">
    <text evidence="4">The sequence shown here is derived from an EMBL/GenBank/DDBJ whole genome shotgun (WGS) entry which is preliminary data.</text>
</comment>
<evidence type="ECO:0000256" key="1">
    <source>
        <dbReference type="ARBA" id="ARBA00006484"/>
    </source>
</evidence>
<dbReference type="PANTHER" id="PTHR24320">
    <property type="entry name" value="RETINOL DEHYDROGENASE"/>
    <property type="match status" value="1"/>
</dbReference>
<feature type="region of interest" description="Disordered" evidence="3">
    <location>
        <begin position="1"/>
        <end position="22"/>
    </location>
</feature>
<dbReference type="InterPro" id="IPR036291">
    <property type="entry name" value="NAD(P)-bd_dom_sf"/>
</dbReference>
<protein>
    <submittedName>
        <fullName evidence="4">Oxidoreductase calI</fullName>
    </submittedName>
</protein>
<dbReference type="PANTHER" id="PTHR24320:SF272">
    <property type="entry name" value="NAD(P)-BINDING ROSSMANN-FOLD SUPERFAMILY PROTEIN"/>
    <property type="match status" value="1"/>
</dbReference>
<reference evidence="4 5" key="1">
    <citation type="submission" date="2020-07" db="EMBL/GenBank/DDBJ databases">
        <title>Trichoderma asperellum IC-1 whole genome shotgun sequence.</title>
        <authorList>
            <person name="Kanamasa S."/>
            <person name="Takahashi H."/>
        </authorList>
    </citation>
    <scope>NUCLEOTIDE SEQUENCE [LARGE SCALE GENOMIC DNA]</scope>
    <source>
        <strain evidence="4 5">IC-1</strain>
    </source>
</reference>
<organism evidence="4 5">
    <name type="scientific">Trichoderma asperellum</name>
    <name type="common">Filamentous fungus</name>
    <dbReference type="NCBI Taxonomy" id="101201"/>
    <lineage>
        <taxon>Eukaryota</taxon>
        <taxon>Fungi</taxon>
        <taxon>Dikarya</taxon>
        <taxon>Ascomycota</taxon>
        <taxon>Pezizomycotina</taxon>
        <taxon>Sordariomycetes</taxon>
        <taxon>Hypocreomycetidae</taxon>
        <taxon>Hypocreales</taxon>
        <taxon>Hypocreaceae</taxon>
        <taxon>Trichoderma</taxon>
    </lineage>
</organism>
<dbReference type="GO" id="GO:0016491">
    <property type="term" value="F:oxidoreductase activity"/>
    <property type="evidence" value="ECO:0007669"/>
    <property type="project" value="UniProtKB-KW"/>
</dbReference>
<evidence type="ECO:0000313" key="4">
    <source>
        <dbReference type="EMBL" id="GFP59702.1"/>
    </source>
</evidence>
<dbReference type="AlphaFoldDB" id="A0A6V8R615"/>
<sequence>MSLVAPYAKEHKNTNGPGDARPTALKIVRDQSLDGQLRGKVILVTGGTSGIGFETVRALHATGADVYFTGRDVEKGKRAEEELRYDNKPGKLEYMDMGLDSLKSIREFAEDFLSRASGKLNILICNAEIKGIRGYPKGKTEDGFELHFGTNHLGHFALFQALKDALIASSTPSFQSRVVCLSASGHRQSGIRFDDLNFDREGEYQPLLAYAQSKTANIYMAFEIEKRYGASGLRGLAAHPGGISGTRLNRMTPESELNALTSDPLVARRMKNAEQGAATTVWAAISRDWEAKGGVFLEDCQESELWTGDGAVLAPGHAPHIHDGESAGRLWDISLGMVGLNTKV</sequence>
<dbReference type="OrthoDB" id="191139at2759"/>
<comment type="similarity">
    <text evidence="1">Belongs to the short-chain dehydrogenases/reductases (SDR) family.</text>
</comment>
<name>A0A6V8R615_TRIAP</name>
<evidence type="ECO:0000313" key="5">
    <source>
        <dbReference type="Proteomes" id="UP000517252"/>
    </source>
</evidence>
<dbReference type="Pfam" id="PF00106">
    <property type="entry name" value="adh_short"/>
    <property type="match status" value="1"/>
</dbReference>
<evidence type="ECO:0000256" key="3">
    <source>
        <dbReference type="SAM" id="MobiDB-lite"/>
    </source>
</evidence>
<dbReference type="PRINTS" id="PR00081">
    <property type="entry name" value="GDHRDH"/>
</dbReference>
<accession>A0A6V8R615</accession>